<organism evidence="2 3">
    <name type="scientific">Trichonephila clavata</name>
    <name type="common">Joro spider</name>
    <name type="synonym">Nephila clavata</name>
    <dbReference type="NCBI Taxonomy" id="2740835"/>
    <lineage>
        <taxon>Eukaryota</taxon>
        <taxon>Metazoa</taxon>
        <taxon>Ecdysozoa</taxon>
        <taxon>Arthropoda</taxon>
        <taxon>Chelicerata</taxon>
        <taxon>Arachnida</taxon>
        <taxon>Araneae</taxon>
        <taxon>Araneomorphae</taxon>
        <taxon>Entelegynae</taxon>
        <taxon>Araneoidea</taxon>
        <taxon>Nephilidae</taxon>
        <taxon>Trichonephila</taxon>
    </lineage>
</organism>
<feature type="transmembrane region" description="Helical" evidence="1">
    <location>
        <begin position="346"/>
        <end position="369"/>
    </location>
</feature>
<protein>
    <submittedName>
        <fullName evidence="2">Uncharacterized protein</fullName>
    </submittedName>
</protein>
<feature type="transmembrane region" description="Helical" evidence="1">
    <location>
        <begin position="241"/>
        <end position="264"/>
    </location>
</feature>
<dbReference type="OrthoDB" id="6422113at2759"/>
<feature type="transmembrane region" description="Helical" evidence="1">
    <location>
        <begin position="119"/>
        <end position="143"/>
    </location>
</feature>
<gene>
    <name evidence="2" type="primary">AVEN_195930_1</name>
    <name evidence="2" type="ORF">TNCT_239091</name>
</gene>
<name>A0A8X6GH94_TRICU</name>
<feature type="transmembrane region" description="Helical" evidence="1">
    <location>
        <begin position="31"/>
        <end position="58"/>
    </location>
</feature>
<proteinExistence type="predicted"/>
<dbReference type="EMBL" id="BMAO01005912">
    <property type="protein sequence ID" value="GFR04726.1"/>
    <property type="molecule type" value="Genomic_DNA"/>
</dbReference>
<reference evidence="2" key="1">
    <citation type="submission" date="2020-07" db="EMBL/GenBank/DDBJ databases">
        <title>Multicomponent nature underlies the extraordinary mechanical properties of spider dragline silk.</title>
        <authorList>
            <person name="Kono N."/>
            <person name="Nakamura H."/>
            <person name="Mori M."/>
            <person name="Yoshida Y."/>
            <person name="Ohtoshi R."/>
            <person name="Malay A.D."/>
            <person name="Moran D.A.P."/>
            <person name="Tomita M."/>
            <person name="Numata K."/>
            <person name="Arakawa K."/>
        </authorList>
    </citation>
    <scope>NUCLEOTIDE SEQUENCE</scope>
</reference>
<dbReference type="AlphaFoldDB" id="A0A8X6GH94"/>
<comment type="caution">
    <text evidence="2">The sequence shown here is derived from an EMBL/GenBank/DDBJ whole genome shotgun (WGS) entry which is preliminary data.</text>
</comment>
<evidence type="ECO:0000313" key="3">
    <source>
        <dbReference type="Proteomes" id="UP000887116"/>
    </source>
</evidence>
<feature type="transmembrane region" description="Helical" evidence="1">
    <location>
        <begin position="273"/>
        <end position="293"/>
    </location>
</feature>
<dbReference type="Proteomes" id="UP000887116">
    <property type="component" value="Unassembled WGS sequence"/>
</dbReference>
<feature type="transmembrane region" description="Helical" evidence="1">
    <location>
        <begin position="70"/>
        <end position="89"/>
    </location>
</feature>
<keyword evidence="1" id="KW-1133">Transmembrane helix</keyword>
<evidence type="ECO:0000256" key="1">
    <source>
        <dbReference type="SAM" id="Phobius"/>
    </source>
</evidence>
<feature type="transmembrane region" description="Helical" evidence="1">
    <location>
        <begin position="163"/>
        <end position="191"/>
    </location>
</feature>
<accession>A0A8X6GH94</accession>
<evidence type="ECO:0000313" key="2">
    <source>
        <dbReference type="EMBL" id="GFR04726.1"/>
    </source>
</evidence>
<keyword evidence="1" id="KW-0812">Transmembrane</keyword>
<keyword evidence="1" id="KW-0472">Membrane</keyword>
<sequence>MHSYGYGQFWNILASFGIRTQDKPRNAKRKFVLVLSGLRSPIFILFILSAFYTIPMLISAVVLKVMEIKTLLPVLITCPMSYLLWYLMFKRRRILMNCVRKLNDFSSTKLSIVFNRSRLFNTVAITCFTIQITYAIMIVYFLHQVQEPVNDVWSFSYRMRYDFWHNCVRFLLVCAYNFQVLTFPGLVTFLIGGMYLNCRDSLISYEKRLKVLWRSESFLSYLMEYSSLVDIINDLNDVLSAPALVAIVLNFLLMFNSVATFLLFKNKELLPSFILENAFSFLFSLCSVLWMTVTASEIHIWVRKVSSSFEDLYDKEMAQSQRHTRRLSFLKAMADKEIPTMSACGIIYFTRSYILSVFGGFFTYALLFINIKD</sequence>
<keyword evidence="3" id="KW-1185">Reference proteome</keyword>